<dbReference type="Gene3D" id="3.20.20.70">
    <property type="entry name" value="Aldolase class I"/>
    <property type="match status" value="1"/>
</dbReference>
<evidence type="ECO:0000256" key="5">
    <source>
        <dbReference type="PIRSR" id="PIRSR000138-2"/>
    </source>
</evidence>
<feature type="chain" id="PRO_5003958977" evidence="6">
    <location>
        <begin position="17"/>
        <end position="360"/>
    </location>
</feature>
<feature type="binding site" evidence="5">
    <location>
        <position position="202"/>
    </location>
    <ligand>
        <name>FMN</name>
        <dbReference type="ChEBI" id="CHEBI:58210"/>
    </ligand>
</feature>
<feature type="signal peptide" evidence="6">
    <location>
        <begin position="1"/>
        <end position="16"/>
    </location>
</feature>
<feature type="binding site" evidence="5">
    <location>
        <position position="252"/>
    </location>
    <ligand>
        <name>glyoxylate</name>
        <dbReference type="ChEBI" id="CHEBI:36655"/>
    </ligand>
</feature>
<comment type="cofactor">
    <cofactor evidence="1">
        <name>FMN</name>
        <dbReference type="ChEBI" id="CHEBI:58210"/>
    </cofactor>
</comment>
<feature type="binding site" evidence="5">
    <location>
        <position position="225"/>
    </location>
    <ligand>
        <name>FMN</name>
        <dbReference type="ChEBI" id="CHEBI:58210"/>
    </ligand>
</feature>
<dbReference type="PROSITE" id="PS00557">
    <property type="entry name" value="FMN_HYDROXY_ACID_DH_1"/>
    <property type="match status" value="1"/>
</dbReference>
<feature type="binding site" evidence="5">
    <location>
        <position position="249"/>
    </location>
    <ligand>
        <name>glyoxylate</name>
        <dbReference type="ChEBI" id="CHEBI:36655"/>
    </ligand>
</feature>
<accession>L2FXD8</accession>
<keyword evidence="5" id="KW-0285">Flavoprotein</keyword>
<feature type="binding site" evidence="5">
    <location>
        <begin position="283"/>
        <end position="287"/>
    </location>
    <ligand>
        <name>FMN</name>
        <dbReference type="ChEBI" id="CHEBI:58210"/>
    </ligand>
</feature>
<keyword evidence="2" id="KW-0560">Oxidoreductase</keyword>
<dbReference type="STRING" id="1213859.L2FXD8"/>
<protein>
    <submittedName>
        <fullName evidence="8">Cytochrome mitochondrial</fullName>
    </submittedName>
</protein>
<evidence type="ECO:0000256" key="4">
    <source>
        <dbReference type="PIRSR" id="PIRSR000138-1"/>
    </source>
</evidence>
<evidence type="ECO:0000256" key="6">
    <source>
        <dbReference type="SAM" id="SignalP"/>
    </source>
</evidence>
<feature type="binding site" evidence="5">
    <location>
        <position position="174"/>
    </location>
    <ligand>
        <name>FMN</name>
        <dbReference type="ChEBI" id="CHEBI:58210"/>
    </ligand>
</feature>
<feature type="binding site" evidence="5">
    <location>
        <position position="247"/>
    </location>
    <ligand>
        <name>FMN</name>
        <dbReference type="ChEBI" id="CHEBI:58210"/>
    </ligand>
</feature>
<dbReference type="InterPro" id="IPR000262">
    <property type="entry name" value="FMN-dep_DH"/>
</dbReference>
<dbReference type="PANTHER" id="PTHR10578:SF140">
    <property type="entry name" value="FMN HYDROXY ACID DEHYDROGENASE DOMAIN-CONTAINING PROTEIN"/>
    <property type="match status" value="1"/>
</dbReference>
<gene>
    <name evidence="8" type="ORF">CGGC5_931</name>
</gene>
<proteinExistence type="inferred from homology"/>
<reference evidence="8" key="1">
    <citation type="submission" date="2012-08" db="EMBL/GenBank/DDBJ databases">
        <title>Genome analysis of Colletotrichum orbiculare and Colletotrichum fructicola.</title>
        <authorList>
            <person name="Gan P.H.P."/>
            <person name="Ikeda K."/>
            <person name="Irieda H."/>
            <person name="Narusaka M."/>
            <person name="O'Connell R.J."/>
            <person name="Narusaka Y."/>
            <person name="Takano Y."/>
            <person name="Kubo Y."/>
            <person name="Shirasu K."/>
        </authorList>
    </citation>
    <scope>NUCLEOTIDE SEQUENCE</scope>
    <source>
        <strain evidence="8">Nara gc5</strain>
    </source>
</reference>
<dbReference type="PIRSF" id="PIRSF000138">
    <property type="entry name" value="Al-hdrx_acd_dh"/>
    <property type="match status" value="1"/>
</dbReference>
<feature type="binding site" evidence="5">
    <location>
        <begin position="306"/>
        <end position="307"/>
    </location>
    <ligand>
        <name>FMN</name>
        <dbReference type="ChEBI" id="CHEBI:58210"/>
    </ligand>
</feature>
<name>L2FXD8_COLFN</name>
<dbReference type="SUPFAM" id="SSF51395">
    <property type="entry name" value="FMN-linked oxidoreductases"/>
    <property type="match status" value="1"/>
</dbReference>
<organism evidence="8">
    <name type="scientific">Colletotrichum fructicola (strain Nara gc5)</name>
    <name type="common">Anthracnose fungus</name>
    <name type="synonym">Colletotrichum gloeosporioides (strain Nara gc5)</name>
    <dbReference type="NCBI Taxonomy" id="1213859"/>
    <lineage>
        <taxon>Eukaryota</taxon>
        <taxon>Fungi</taxon>
        <taxon>Dikarya</taxon>
        <taxon>Ascomycota</taxon>
        <taxon>Pezizomycotina</taxon>
        <taxon>Sordariomycetes</taxon>
        <taxon>Hypocreomycetidae</taxon>
        <taxon>Glomerellales</taxon>
        <taxon>Glomerellaceae</taxon>
        <taxon>Colletotrichum</taxon>
        <taxon>Colletotrichum gloeosporioides species complex</taxon>
    </lineage>
</organism>
<keyword evidence="5" id="KW-0288">FMN</keyword>
<evidence type="ECO:0000259" key="7">
    <source>
        <dbReference type="PROSITE" id="PS51349"/>
    </source>
</evidence>
<evidence type="ECO:0000313" key="8">
    <source>
        <dbReference type="EMBL" id="ELA31089.1"/>
    </source>
</evidence>
<dbReference type="InterPro" id="IPR013785">
    <property type="entry name" value="Aldolase_TIM"/>
</dbReference>
<dbReference type="InterPro" id="IPR037396">
    <property type="entry name" value="FMN_HAD"/>
</dbReference>
<dbReference type="EMBL" id="KB020769">
    <property type="protein sequence ID" value="ELA31089.1"/>
    <property type="molecule type" value="Genomic_DNA"/>
</dbReference>
<keyword evidence="6" id="KW-0732">Signal</keyword>
<dbReference type="Pfam" id="PF01070">
    <property type="entry name" value="FMN_dh"/>
    <property type="match status" value="2"/>
</dbReference>
<dbReference type="AlphaFoldDB" id="L2FXD8"/>
<feature type="domain" description="FMN hydroxy acid dehydrogenase" evidence="7">
    <location>
        <begin position="41"/>
        <end position="356"/>
    </location>
</feature>
<dbReference type="InterPro" id="IPR012133">
    <property type="entry name" value="Alpha-hydoxy_acid_DH_FMN"/>
</dbReference>
<dbReference type="PANTHER" id="PTHR10578">
    <property type="entry name" value="S -2-HYDROXY-ACID OXIDASE-RELATED"/>
    <property type="match status" value="1"/>
</dbReference>
<dbReference type="GO" id="GO:0010181">
    <property type="term" value="F:FMN binding"/>
    <property type="evidence" value="ECO:0007669"/>
    <property type="project" value="InterPro"/>
</dbReference>
<feature type="binding site" evidence="5">
    <location>
        <position position="151"/>
    </location>
    <ligand>
        <name>FMN</name>
        <dbReference type="ChEBI" id="CHEBI:58210"/>
    </ligand>
</feature>
<dbReference type="InterPro" id="IPR008259">
    <property type="entry name" value="FMN_hydac_DH_AS"/>
</dbReference>
<evidence type="ECO:0000256" key="3">
    <source>
        <dbReference type="ARBA" id="ARBA00024042"/>
    </source>
</evidence>
<dbReference type="HOGENOM" id="CLU_020639_1_0_1"/>
<feature type="binding site" evidence="5">
    <location>
        <position position="176"/>
    </location>
    <ligand>
        <name>glyoxylate</name>
        <dbReference type="ChEBI" id="CHEBI:36655"/>
    </ligand>
</feature>
<evidence type="ECO:0000256" key="2">
    <source>
        <dbReference type="ARBA" id="ARBA00023002"/>
    </source>
</evidence>
<evidence type="ECO:0000256" key="1">
    <source>
        <dbReference type="ARBA" id="ARBA00001917"/>
    </source>
</evidence>
<feature type="binding site" evidence="5">
    <location>
        <begin position="122"/>
        <end position="124"/>
    </location>
    <ligand>
        <name>FMN</name>
        <dbReference type="ChEBI" id="CHEBI:58210"/>
    </ligand>
</feature>
<feature type="active site" description="Proton acceptor" evidence="4">
    <location>
        <position position="249"/>
    </location>
</feature>
<feature type="binding site" evidence="5">
    <location>
        <position position="67"/>
    </location>
    <ligand>
        <name>glyoxylate</name>
        <dbReference type="ChEBI" id="CHEBI:36655"/>
    </ligand>
</feature>
<sequence>MRAALITSALATGAIAARPFLNEPDTGIDGVLPDLQVGSLPNLTNMVGLPDFEFAARNYLPLRNYTYYRNGAAGEWSYRNNLEVYNRYRLRPRVMVDITNIEQTLSTTILGHNFSAPIFISPCARAGYAHEDAELNLMKAAGNENILYMPSLYASKTIEEIAAVKKEGQVAFQQIYLTANDTETQALFKQIEASGANGVVYTYSLITWPEYHRLANMTKLPFIIKGIMSVEDAEAAIENNVPAIILSNHGGRQLDGSPSSLEVAIEIYEKDPEIFKKIEIYADGGVRYGADALKLLALGVKAVGMGRPFMFANVFGEEGVTKAIQMIKHELAIDAANLGVPDLKKIDASYVKWTPNNWYS</sequence>
<dbReference type="GO" id="GO:0016491">
    <property type="term" value="F:oxidoreductase activity"/>
    <property type="evidence" value="ECO:0007669"/>
    <property type="project" value="UniProtKB-KW"/>
</dbReference>
<comment type="similarity">
    <text evidence="3">Belongs to the FMN-dependent alpha-hydroxy acid dehydrogenase family.</text>
</comment>
<dbReference type="PROSITE" id="PS51349">
    <property type="entry name" value="FMN_HYDROXY_ACID_DH_2"/>
    <property type="match status" value="1"/>
</dbReference>